<keyword evidence="2" id="KW-1185">Reference proteome</keyword>
<dbReference type="AlphaFoldDB" id="A0AAW0LHB8"/>
<reference evidence="1 2" key="1">
    <citation type="journal article" date="2018" name="Sci. Data">
        <title>The draft genome sequence of cork oak.</title>
        <authorList>
            <person name="Ramos A.M."/>
            <person name="Usie A."/>
            <person name="Barbosa P."/>
            <person name="Barros P.M."/>
            <person name="Capote T."/>
            <person name="Chaves I."/>
            <person name="Simoes F."/>
            <person name="Abreu I."/>
            <person name="Carrasquinho I."/>
            <person name="Faro C."/>
            <person name="Guimaraes J.B."/>
            <person name="Mendonca D."/>
            <person name="Nobrega F."/>
            <person name="Rodrigues L."/>
            <person name="Saibo N.J.M."/>
            <person name="Varela M.C."/>
            <person name="Egas C."/>
            <person name="Matos J."/>
            <person name="Miguel C.M."/>
            <person name="Oliveira M.M."/>
            <person name="Ricardo C.P."/>
            <person name="Goncalves S."/>
        </authorList>
    </citation>
    <scope>NUCLEOTIDE SEQUENCE [LARGE SCALE GENOMIC DNA]</scope>
    <source>
        <strain evidence="2">cv. HL8</strain>
    </source>
</reference>
<dbReference type="EMBL" id="PKMF04000108">
    <property type="protein sequence ID" value="KAK7849838.1"/>
    <property type="molecule type" value="Genomic_DNA"/>
</dbReference>
<protein>
    <submittedName>
        <fullName evidence="1">Pyruvate decarboxylase 2</fullName>
    </submittedName>
</protein>
<gene>
    <name evidence="1" type="primary">PDC2</name>
    <name evidence="1" type="ORF">CFP56_002238</name>
</gene>
<evidence type="ECO:0000313" key="1">
    <source>
        <dbReference type="EMBL" id="KAK7849838.1"/>
    </source>
</evidence>
<proteinExistence type="predicted"/>
<comment type="caution">
    <text evidence="1">The sequence shown here is derived from an EMBL/GenBank/DDBJ whole genome shotgun (WGS) entry which is preliminary data.</text>
</comment>
<accession>A0AAW0LHB8</accession>
<dbReference type="Proteomes" id="UP000237347">
    <property type="component" value="Unassembled WGS sequence"/>
</dbReference>
<keyword evidence="1" id="KW-0670">Pyruvate</keyword>
<sequence length="67" mass="7551">MGSHLTLSRCEEELIEATETANGEKDCLCFIEVIVHTSKELLEWGPGSLQPMAAHQFLSERTMFQLI</sequence>
<name>A0AAW0LHB8_QUESU</name>
<evidence type="ECO:0000313" key="2">
    <source>
        <dbReference type="Proteomes" id="UP000237347"/>
    </source>
</evidence>
<organism evidence="1 2">
    <name type="scientific">Quercus suber</name>
    <name type="common">Cork oak</name>
    <dbReference type="NCBI Taxonomy" id="58331"/>
    <lineage>
        <taxon>Eukaryota</taxon>
        <taxon>Viridiplantae</taxon>
        <taxon>Streptophyta</taxon>
        <taxon>Embryophyta</taxon>
        <taxon>Tracheophyta</taxon>
        <taxon>Spermatophyta</taxon>
        <taxon>Magnoliopsida</taxon>
        <taxon>eudicotyledons</taxon>
        <taxon>Gunneridae</taxon>
        <taxon>Pentapetalae</taxon>
        <taxon>rosids</taxon>
        <taxon>fabids</taxon>
        <taxon>Fagales</taxon>
        <taxon>Fagaceae</taxon>
        <taxon>Quercus</taxon>
    </lineage>
</organism>